<name>A0A9Q3GLE9_9BASI</name>
<dbReference type="Proteomes" id="UP000765509">
    <property type="component" value="Unassembled WGS sequence"/>
</dbReference>
<comment type="caution">
    <text evidence="2">The sequence shown here is derived from an EMBL/GenBank/DDBJ whole genome shotgun (WGS) entry which is preliminary data.</text>
</comment>
<gene>
    <name evidence="2" type="ORF">O181_010667</name>
</gene>
<protein>
    <submittedName>
        <fullName evidence="2">Uncharacterized protein</fullName>
    </submittedName>
</protein>
<evidence type="ECO:0000313" key="3">
    <source>
        <dbReference type="Proteomes" id="UP000765509"/>
    </source>
</evidence>
<feature type="compositionally biased region" description="Polar residues" evidence="1">
    <location>
        <begin position="56"/>
        <end position="73"/>
    </location>
</feature>
<keyword evidence="3" id="KW-1185">Reference proteome</keyword>
<organism evidence="2 3">
    <name type="scientific">Austropuccinia psidii MF-1</name>
    <dbReference type="NCBI Taxonomy" id="1389203"/>
    <lineage>
        <taxon>Eukaryota</taxon>
        <taxon>Fungi</taxon>
        <taxon>Dikarya</taxon>
        <taxon>Basidiomycota</taxon>
        <taxon>Pucciniomycotina</taxon>
        <taxon>Pucciniomycetes</taxon>
        <taxon>Pucciniales</taxon>
        <taxon>Sphaerophragmiaceae</taxon>
        <taxon>Austropuccinia</taxon>
    </lineage>
</organism>
<sequence>MVFFSSTSVTGSRMKAGRLQELKRNLVVQDDIGTFDESSDEIGGEELEVTTPIQRIRINSNSPSPAQVNTTANEVIRAPQPPPRSPTRPSTLSSLSTDFQPPMTSTSGDPMSPEPESVFDGFICWDITETLLFKRR</sequence>
<dbReference type="AlphaFoldDB" id="A0A9Q3GLE9"/>
<dbReference type="EMBL" id="AVOT02002613">
    <property type="protein sequence ID" value="MBW0470952.1"/>
    <property type="molecule type" value="Genomic_DNA"/>
</dbReference>
<accession>A0A9Q3GLE9</accession>
<evidence type="ECO:0000313" key="2">
    <source>
        <dbReference type="EMBL" id="MBW0470952.1"/>
    </source>
</evidence>
<reference evidence="2" key="1">
    <citation type="submission" date="2021-03" db="EMBL/GenBank/DDBJ databases">
        <title>Draft genome sequence of rust myrtle Austropuccinia psidii MF-1, a brazilian biotype.</title>
        <authorList>
            <person name="Quecine M.C."/>
            <person name="Pachon D.M.R."/>
            <person name="Bonatelli M.L."/>
            <person name="Correr F.H."/>
            <person name="Franceschini L.M."/>
            <person name="Leite T.F."/>
            <person name="Margarido G.R.A."/>
            <person name="Almeida C.A."/>
            <person name="Ferrarezi J.A."/>
            <person name="Labate C.A."/>
        </authorList>
    </citation>
    <scope>NUCLEOTIDE SEQUENCE</scope>
    <source>
        <strain evidence="2">MF-1</strain>
    </source>
</reference>
<proteinExistence type="predicted"/>
<feature type="compositionally biased region" description="Low complexity" evidence="1">
    <location>
        <begin position="87"/>
        <end position="97"/>
    </location>
</feature>
<feature type="compositionally biased region" description="Polar residues" evidence="1">
    <location>
        <begin position="98"/>
        <end position="109"/>
    </location>
</feature>
<evidence type="ECO:0000256" key="1">
    <source>
        <dbReference type="SAM" id="MobiDB-lite"/>
    </source>
</evidence>
<feature type="region of interest" description="Disordered" evidence="1">
    <location>
        <begin position="56"/>
        <end position="118"/>
    </location>
</feature>